<sequence>MTTPSIHSLATIQDTLGDWWTGTPHPAPLTQVLAEWAEDLPFCWLRNLALGVVSAALPQTPCCSTCLSPLILRPWPVRPLPPVVCPALPPLMLVAAVMKQLSALSERPYRSIMVPLLAQHYLLQVSYHPAPPESAPHSLP</sequence>
<dbReference type="EMBL" id="QTSX02004299">
    <property type="protein sequence ID" value="KAJ9066265.1"/>
    <property type="molecule type" value="Genomic_DNA"/>
</dbReference>
<comment type="caution">
    <text evidence="1">The sequence shown here is derived from an EMBL/GenBank/DDBJ whole genome shotgun (WGS) entry which is preliminary data.</text>
</comment>
<keyword evidence="2" id="KW-1185">Reference proteome</keyword>
<proteinExistence type="predicted"/>
<organism evidence="1 2">
    <name type="scientific">Entomophthora muscae</name>
    <dbReference type="NCBI Taxonomy" id="34485"/>
    <lineage>
        <taxon>Eukaryota</taxon>
        <taxon>Fungi</taxon>
        <taxon>Fungi incertae sedis</taxon>
        <taxon>Zoopagomycota</taxon>
        <taxon>Entomophthoromycotina</taxon>
        <taxon>Entomophthoromycetes</taxon>
        <taxon>Entomophthorales</taxon>
        <taxon>Entomophthoraceae</taxon>
        <taxon>Entomophthora</taxon>
    </lineage>
</organism>
<evidence type="ECO:0000313" key="1">
    <source>
        <dbReference type="EMBL" id="KAJ9066265.1"/>
    </source>
</evidence>
<evidence type="ECO:0000313" key="2">
    <source>
        <dbReference type="Proteomes" id="UP001165960"/>
    </source>
</evidence>
<accession>A0ACC2SV61</accession>
<name>A0ACC2SV61_9FUNG</name>
<protein>
    <submittedName>
        <fullName evidence="1">Uncharacterized protein</fullName>
    </submittedName>
</protein>
<reference evidence="1" key="1">
    <citation type="submission" date="2022-04" db="EMBL/GenBank/DDBJ databases">
        <title>Genome of the entomopathogenic fungus Entomophthora muscae.</title>
        <authorList>
            <person name="Elya C."/>
            <person name="Lovett B.R."/>
            <person name="Lee E."/>
            <person name="Macias A.M."/>
            <person name="Hajek A.E."/>
            <person name="De Bivort B.L."/>
            <person name="Kasson M.T."/>
            <person name="De Fine Licht H.H."/>
            <person name="Stajich J.E."/>
        </authorList>
    </citation>
    <scope>NUCLEOTIDE SEQUENCE</scope>
    <source>
        <strain evidence="1">Berkeley</strain>
    </source>
</reference>
<dbReference type="Proteomes" id="UP001165960">
    <property type="component" value="Unassembled WGS sequence"/>
</dbReference>
<gene>
    <name evidence="1" type="ORF">DSO57_1011371</name>
</gene>